<organism evidence="9">
    <name type="scientific">marine sediment metagenome</name>
    <dbReference type="NCBI Taxonomy" id="412755"/>
    <lineage>
        <taxon>unclassified sequences</taxon>
        <taxon>metagenomes</taxon>
        <taxon>ecological metagenomes</taxon>
    </lineage>
</organism>
<evidence type="ECO:0000256" key="4">
    <source>
        <dbReference type="ARBA" id="ARBA00022676"/>
    </source>
</evidence>
<keyword evidence="6" id="KW-0119">Carbohydrate metabolism</keyword>
<dbReference type="Pfam" id="PF21269">
    <property type="entry name" value="TreT_GT1"/>
    <property type="match status" value="1"/>
</dbReference>
<keyword evidence="3" id="KW-0313">Glucose metabolism</keyword>
<feature type="domain" description="Trehalose synthase N-terminal" evidence="8">
    <location>
        <begin position="52"/>
        <end position="203"/>
    </location>
</feature>
<accession>A0A0F9J0G5</accession>
<dbReference type="InterPro" id="IPR052078">
    <property type="entry name" value="Trehalose_Metab_GTase"/>
</dbReference>
<dbReference type="InterPro" id="IPR001296">
    <property type="entry name" value="Glyco_trans_1"/>
</dbReference>
<dbReference type="GO" id="GO:0006006">
    <property type="term" value="P:glucose metabolic process"/>
    <property type="evidence" value="ECO:0007669"/>
    <property type="project" value="UniProtKB-KW"/>
</dbReference>
<dbReference type="SUPFAM" id="SSF53756">
    <property type="entry name" value="UDP-Glycosyltransferase/glycogen phosphorylase"/>
    <property type="match status" value="1"/>
</dbReference>
<evidence type="ECO:0000259" key="7">
    <source>
        <dbReference type="Pfam" id="PF00534"/>
    </source>
</evidence>
<evidence type="ECO:0000313" key="9">
    <source>
        <dbReference type="EMBL" id="KKM63078.1"/>
    </source>
</evidence>
<dbReference type="AlphaFoldDB" id="A0A0F9J0G5"/>
<dbReference type="GO" id="GO:0016757">
    <property type="term" value="F:glycosyltransferase activity"/>
    <property type="evidence" value="ECO:0007669"/>
    <property type="project" value="UniProtKB-KW"/>
</dbReference>
<evidence type="ECO:0000259" key="8">
    <source>
        <dbReference type="Pfam" id="PF21269"/>
    </source>
</evidence>
<evidence type="ECO:0000256" key="6">
    <source>
        <dbReference type="ARBA" id="ARBA00023277"/>
    </source>
</evidence>
<reference evidence="9" key="1">
    <citation type="journal article" date="2015" name="Nature">
        <title>Complex archaea that bridge the gap between prokaryotes and eukaryotes.</title>
        <authorList>
            <person name="Spang A."/>
            <person name="Saw J.H."/>
            <person name="Jorgensen S.L."/>
            <person name="Zaremba-Niedzwiedzka K."/>
            <person name="Martijn J."/>
            <person name="Lind A.E."/>
            <person name="van Eijk R."/>
            <person name="Schleper C."/>
            <person name="Guy L."/>
            <person name="Ettema T.J."/>
        </authorList>
    </citation>
    <scope>NUCLEOTIDE SEQUENCE</scope>
</reference>
<sequence>MRINEKTRLREVPIGAHPIDRFLPLLGEEQISDAYKLGRDLSKRLDGRTLWNVNSTASGGGVAEILRSVLPYVRALGIDARWLVINGTPEFFHITKRIHHALHGSAGDGSELGKRERAVYERVLKANADELLRLVRPRDFVILHDPQTAGLAPRLVKAGAIVVWRCHVGGDKPGGEEVERGWDFLAPYIQDVAANVFSRHQYIPQCCDRGRSVVIPPSINAFSPKNQELDDATVRAILVHTGLVEGPPGDGAPTFLREDGSPGRVERHADVLRLGRAPTWDTPLIVQVSRWDPLKDPVGVMHGFTQLVDGAAPIGAELVLAGPNVNAIADDPEEAAVMDEVIAAWHRLSHSDRNRVHLACLPMADIDENAAIVNALQRHAAVVVQKSLYEGFGLTVTEAMWKSRPIVASAVGGIQDQITDGVNGLLLDDPTDIEAFAAALRRLLEDRAYAEGLGQNARQRVREQYLAIRHLSQYAELLKRVDK</sequence>
<proteinExistence type="inferred from homology"/>
<keyword evidence="5" id="KW-0808">Transferase</keyword>
<comment type="caution">
    <text evidence="9">The sequence shown here is derived from an EMBL/GenBank/DDBJ whole genome shotgun (WGS) entry which is preliminary data.</text>
</comment>
<keyword evidence="4" id="KW-0328">Glycosyltransferase</keyword>
<dbReference type="Pfam" id="PF00534">
    <property type="entry name" value="Glycos_transf_1"/>
    <property type="match status" value="1"/>
</dbReference>
<comment type="similarity">
    <text evidence="1">Belongs to the glycosyltransferase group 1 family. Glycosyltransferase 4 subfamily.</text>
</comment>
<gene>
    <name evidence="9" type="ORF">LCGC14_1515180</name>
</gene>
<protein>
    <submittedName>
        <fullName evidence="9">Uncharacterized protein</fullName>
    </submittedName>
</protein>
<evidence type="ECO:0000256" key="5">
    <source>
        <dbReference type="ARBA" id="ARBA00022679"/>
    </source>
</evidence>
<dbReference type="PANTHER" id="PTHR47779">
    <property type="entry name" value="SYNTHASE (CCG-9), PUTATIVE (AFU_ORTHOLOGUE AFUA_3G12100)-RELATED"/>
    <property type="match status" value="1"/>
</dbReference>
<evidence type="ECO:0000256" key="3">
    <source>
        <dbReference type="ARBA" id="ARBA00022526"/>
    </source>
</evidence>
<dbReference type="EMBL" id="LAZR01011164">
    <property type="protein sequence ID" value="KKM63078.1"/>
    <property type="molecule type" value="Genomic_DNA"/>
</dbReference>
<dbReference type="Gene3D" id="3.40.50.2000">
    <property type="entry name" value="Glycogen Phosphorylase B"/>
    <property type="match status" value="2"/>
</dbReference>
<dbReference type="PANTHER" id="PTHR47779:SF1">
    <property type="entry name" value="SYNTHASE (CCG-9), PUTATIVE (AFU_ORTHOLOGUE AFUA_3G12100)-RELATED"/>
    <property type="match status" value="1"/>
</dbReference>
<comment type="subunit">
    <text evidence="2">Homodimer.</text>
</comment>
<evidence type="ECO:0000256" key="1">
    <source>
        <dbReference type="ARBA" id="ARBA00009481"/>
    </source>
</evidence>
<name>A0A0F9J0G5_9ZZZZ</name>
<dbReference type="InterPro" id="IPR049438">
    <property type="entry name" value="TreT_GT1"/>
</dbReference>
<feature type="domain" description="Glycosyl transferase family 1" evidence="7">
    <location>
        <begin position="374"/>
        <end position="460"/>
    </location>
</feature>
<evidence type="ECO:0000256" key="2">
    <source>
        <dbReference type="ARBA" id="ARBA00011738"/>
    </source>
</evidence>